<reference evidence="1 2" key="1">
    <citation type="submission" date="2018-11" db="EMBL/GenBank/DDBJ databases">
        <title>Complete genome sequence of Paenibacillus baekrokdamisoli strain KCTC 33723.</title>
        <authorList>
            <person name="Kang S.W."/>
            <person name="Lee K.C."/>
            <person name="Kim K.K."/>
            <person name="Kim J.S."/>
            <person name="Kim D.S."/>
            <person name="Ko S.H."/>
            <person name="Yang S.H."/>
            <person name="Lee J.S."/>
        </authorList>
    </citation>
    <scope>NUCLEOTIDE SEQUENCE [LARGE SCALE GENOMIC DNA]</scope>
    <source>
        <strain evidence="1 2">KCTC 33723</strain>
    </source>
</reference>
<dbReference type="Proteomes" id="UP000275368">
    <property type="component" value="Chromosome"/>
</dbReference>
<dbReference type="Pfam" id="PF06224">
    <property type="entry name" value="AlkZ-like"/>
    <property type="match status" value="1"/>
</dbReference>
<proteinExistence type="predicted"/>
<dbReference type="PANTHER" id="PTHR38479">
    <property type="entry name" value="LMO0824 PROTEIN"/>
    <property type="match status" value="1"/>
</dbReference>
<name>A0A3G9IUP7_9BACL</name>
<dbReference type="KEGG" id="pbk:Back11_33470"/>
<dbReference type="InterPro" id="IPR009351">
    <property type="entry name" value="AlkZ-like"/>
</dbReference>
<accession>A0A3G9IUP7</accession>
<dbReference type="AlphaFoldDB" id="A0A3G9IUP7"/>
<dbReference type="RefSeq" id="WP_125659382.1">
    <property type="nucleotide sequence ID" value="NZ_AP019308.1"/>
</dbReference>
<dbReference type="OrthoDB" id="57247at2"/>
<sequence length="371" mass="41829">MSKLNSRSGPVLSKMALNRALLERQLLLRRSKISALEAIVHLVGFQAQAPNPPYYGLWTRLEGFRHEQLSELMKDRQVVRIALMRSTIHLVTAEDCIMFRPLLQSALERGLKGNFGKQLNGIDLQALTAAGRMLVEEQPRTFNELGMLLQEKWPNVDPIALGAAVRTFVPLVQVPPRGLWGESGQAAHTSSEHWLKRPLSSDATAEEMLRRYLAAFGPASVKDMQVWSGLTKLREVIELLRPSLRTFHDEQGIELFDLQDAPLPDPAAPAPPRFLGEFDNMLLSYADRSRIMSEEHRKRVFTSNGIIRAAILVDGFVSGLWRIERERDRATLVIEPFVPLSQQDSISLTEEGSRLLQFACTEIGTHHIRFA</sequence>
<dbReference type="EMBL" id="AP019308">
    <property type="protein sequence ID" value="BBH22002.1"/>
    <property type="molecule type" value="Genomic_DNA"/>
</dbReference>
<keyword evidence="2" id="KW-1185">Reference proteome</keyword>
<protein>
    <submittedName>
        <fullName evidence="1">Uncharacterized protein</fullName>
    </submittedName>
</protein>
<gene>
    <name evidence="1" type="ORF">Back11_33470</name>
</gene>
<organism evidence="1 2">
    <name type="scientific">Paenibacillus baekrokdamisoli</name>
    <dbReference type="NCBI Taxonomy" id="1712516"/>
    <lineage>
        <taxon>Bacteria</taxon>
        <taxon>Bacillati</taxon>
        <taxon>Bacillota</taxon>
        <taxon>Bacilli</taxon>
        <taxon>Bacillales</taxon>
        <taxon>Paenibacillaceae</taxon>
        <taxon>Paenibacillus</taxon>
    </lineage>
</organism>
<evidence type="ECO:0000313" key="2">
    <source>
        <dbReference type="Proteomes" id="UP000275368"/>
    </source>
</evidence>
<evidence type="ECO:0000313" key="1">
    <source>
        <dbReference type="EMBL" id="BBH22002.1"/>
    </source>
</evidence>
<dbReference type="PANTHER" id="PTHR38479:SF2">
    <property type="entry name" value="WINGED HELIX DNA-BINDING DOMAIN-CONTAINING PROTEIN"/>
    <property type="match status" value="1"/>
</dbReference>